<feature type="region of interest" description="Disordered" evidence="3">
    <location>
        <begin position="348"/>
        <end position="450"/>
    </location>
</feature>
<organism evidence="5 6">
    <name type="scientific">Rhodotorula toruloides</name>
    <name type="common">Yeast</name>
    <name type="synonym">Rhodosporidium toruloides</name>
    <dbReference type="NCBI Taxonomy" id="5286"/>
    <lineage>
        <taxon>Eukaryota</taxon>
        <taxon>Fungi</taxon>
        <taxon>Dikarya</taxon>
        <taxon>Basidiomycota</taxon>
        <taxon>Pucciniomycotina</taxon>
        <taxon>Microbotryomycetes</taxon>
        <taxon>Sporidiobolales</taxon>
        <taxon>Sporidiobolaceae</taxon>
        <taxon>Rhodotorula</taxon>
    </lineage>
</organism>
<keyword evidence="2" id="KW-0067">ATP-binding</keyword>
<dbReference type="Gene3D" id="1.25.10.10">
    <property type="entry name" value="Leucine-rich Repeat Variant"/>
    <property type="match status" value="2"/>
</dbReference>
<feature type="compositionally biased region" description="Polar residues" evidence="3">
    <location>
        <begin position="366"/>
        <end position="377"/>
    </location>
</feature>
<gene>
    <name evidence="5" type="ORF">Rt10032_c05g2178</name>
</gene>
<dbReference type="Proteomes" id="UP000321518">
    <property type="component" value="Unassembled WGS sequence"/>
</dbReference>
<keyword evidence="5" id="KW-0418">Kinase</keyword>
<sequence length="1270" mass="137809">MADARPPPSLPDFKLAEKLGQGAFGSVYKIDLSHIPESELPDIMSEIDLLKNLHHPNIVQYRGYARTSTSLYIVLEYCENGSLSAIIKKFGRIPESLVGLYTLQVLQGLQYLHDQGVIHRDIKGSNILATKEGSIKLADFGVATRVGGPIDSAVVGSPYWMAPEVVDQTGATPASDIWSLGALVVELITGRPPYHFLDPMPALFRIVNDDCPPLPEGASAVVRDFLGQCFQKDANLRVGARKLLKHPWMVAAKRQADQQRKVSEAREAVVRGADVLGVRRGAGARLRPTTVYEEEVQKVQEWNEALKAAPTALRGARSSATAISGDENRRPSHLRTLSQVVRRPSAELASALSSAPAPVPKLSDPPLTSTSRRNSIPLSVIQPGAVETQAREEQLDDNWDSDFEDGISISKIAALEGSSTSSASESDGEGEKKGMQVADEEEVEGGGSVTIRPGRLTAATIRAGGSAGAKKAGQAMPPIVEDYSDLVGDDEADALDLGVSRFKAKNKPTIQLLRPSDIANFAAAAPVTPYSPRRPSTPTQSGFRPTTPSASGSSIFDKYGEQDVDDYSDLFGRTVNGDSLSSLSSLKLNTRLSNKSWLGEEDSDEEDPFAAVEAEELDPQGAIAFLDDSEADLAANLARDHLARQCALVEELVDIVSSAEHPDDFETREAALQLTGLLEESIDACAHFVKSHGMLIVLEALRMARSRDVLSILLRIVNLTVGSDSSVLEKVALVGGCPVVMDFSSKRYSREIRLEAALFIGAMCRTSLLTLQMFVSCQGLRSLVEMVDENYQEGKDLVWMAVDGISRVFEMQGPIPRNDFCRILTQEGVLEPLSNALLSVCGDTDDLAESAKAKIVQILLLFAQSDHKVKEAMAKRCVLLRLVRAADLLQPDLLAVLLKTVKNVSMLPSALEVLQNAGASEMLVGILAKTYRGRVGAVRGLLCASCEPALTDPVMQEIQNHAVNALFNLCRLSKSRQEEAARAGAIPLLQAIVRDNSPLKQFALPILCDFAHAGKACRYLLWKHDGVSFYLQLLKDTFWVNSALEAISVWLQDESVRVEACLLEQSSLDALVRLFCKEKGTTFENLLEPLHKILRASSTLASRLAVQSGFLKRTVDRLERASKAVARLNLLRIIKTVFDSLADRRDRDKAIQILGAPIIRLAQEDKAVLSRQLAKTLAADFAKTKEESKRSLAQRAMRRAASEGGGSLSASPDTCSRRYRPALTSANYSSPARSGGESPTPASPRISSARPPILSSAPVHPPTRRPSVRR</sequence>
<dbReference type="SUPFAM" id="SSF56112">
    <property type="entry name" value="Protein kinase-like (PK-like)"/>
    <property type="match status" value="1"/>
</dbReference>
<dbReference type="Gene3D" id="1.10.510.10">
    <property type="entry name" value="Transferase(Phosphotransferase) domain 1"/>
    <property type="match status" value="1"/>
</dbReference>
<name>A0A511KCR4_RHOTO</name>
<dbReference type="PANTHER" id="PTHR48012">
    <property type="entry name" value="STERILE20-LIKE KINASE, ISOFORM B-RELATED"/>
    <property type="match status" value="1"/>
</dbReference>
<evidence type="ECO:0000256" key="1">
    <source>
        <dbReference type="ARBA" id="ARBA00022741"/>
    </source>
</evidence>
<proteinExistence type="predicted"/>
<accession>A0A511KCR4</accession>
<dbReference type="GO" id="GO:0005524">
    <property type="term" value="F:ATP binding"/>
    <property type="evidence" value="ECO:0007669"/>
    <property type="project" value="UniProtKB-KW"/>
</dbReference>
<feature type="compositionally biased region" description="Low complexity" evidence="3">
    <location>
        <begin position="1238"/>
        <end position="1258"/>
    </location>
</feature>
<feature type="domain" description="Protein kinase" evidence="4">
    <location>
        <begin position="13"/>
        <end position="249"/>
    </location>
</feature>
<dbReference type="PANTHER" id="PTHR48012:SF26">
    <property type="entry name" value="SERINE_THREONINE-PROTEIN KINASE DDB_G0283821-RELATED"/>
    <property type="match status" value="1"/>
</dbReference>
<keyword evidence="5" id="KW-0808">Transferase</keyword>
<evidence type="ECO:0000313" key="6">
    <source>
        <dbReference type="Proteomes" id="UP000321518"/>
    </source>
</evidence>
<dbReference type="InterPro" id="IPR050629">
    <property type="entry name" value="STE20/SPS1-PAK"/>
</dbReference>
<evidence type="ECO:0000256" key="3">
    <source>
        <dbReference type="SAM" id="MobiDB-lite"/>
    </source>
</evidence>
<feature type="region of interest" description="Disordered" evidence="3">
    <location>
        <begin position="1184"/>
        <end position="1270"/>
    </location>
</feature>
<dbReference type="SUPFAM" id="SSF48371">
    <property type="entry name" value="ARM repeat"/>
    <property type="match status" value="1"/>
</dbReference>
<feature type="compositionally biased region" description="Low complexity" evidence="3">
    <location>
        <begin position="348"/>
        <end position="362"/>
    </location>
</feature>
<dbReference type="EMBL" id="BJWK01000005">
    <property type="protein sequence ID" value="GEM08161.1"/>
    <property type="molecule type" value="Genomic_DNA"/>
</dbReference>
<feature type="compositionally biased region" description="Low complexity" evidence="3">
    <location>
        <begin position="416"/>
        <end position="425"/>
    </location>
</feature>
<dbReference type="InterPro" id="IPR016024">
    <property type="entry name" value="ARM-type_fold"/>
</dbReference>
<feature type="region of interest" description="Disordered" evidence="3">
    <location>
        <begin position="529"/>
        <end position="557"/>
    </location>
</feature>
<dbReference type="InterPro" id="IPR011009">
    <property type="entry name" value="Kinase-like_dom_sf"/>
</dbReference>
<dbReference type="InterPro" id="IPR000719">
    <property type="entry name" value="Prot_kinase_dom"/>
</dbReference>
<feature type="compositionally biased region" description="Polar residues" evidence="3">
    <location>
        <begin position="542"/>
        <end position="554"/>
    </location>
</feature>
<dbReference type="AlphaFoldDB" id="A0A511KCR4"/>
<dbReference type="SMART" id="SM00220">
    <property type="entry name" value="S_TKc"/>
    <property type="match status" value="1"/>
</dbReference>
<protein>
    <submittedName>
        <fullName evidence="5">STE/STE11/cdc15 protein kinase</fullName>
    </submittedName>
</protein>
<dbReference type="CDD" id="cd06627">
    <property type="entry name" value="STKc_Cdc7_like"/>
    <property type="match status" value="1"/>
</dbReference>
<reference evidence="5 6" key="1">
    <citation type="submission" date="2019-07" db="EMBL/GenBank/DDBJ databases">
        <title>Rhodotorula toruloides NBRC10032 genome sequencing.</title>
        <authorList>
            <person name="Shida Y."/>
            <person name="Takaku H."/>
            <person name="Ogasawara W."/>
            <person name="Mori K."/>
        </authorList>
    </citation>
    <scope>NUCLEOTIDE SEQUENCE [LARGE SCALE GENOMIC DNA]</scope>
    <source>
        <strain evidence="5 6">NBRC10032</strain>
    </source>
</reference>
<evidence type="ECO:0000313" key="5">
    <source>
        <dbReference type="EMBL" id="GEM08161.1"/>
    </source>
</evidence>
<feature type="compositionally biased region" description="Low complexity" evidence="3">
    <location>
        <begin position="529"/>
        <end position="541"/>
    </location>
</feature>
<dbReference type="OrthoDB" id="8693905at2759"/>
<dbReference type="Pfam" id="PF00069">
    <property type="entry name" value="Pkinase"/>
    <property type="match status" value="1"/>
</dbReference>
<dbReference type="PROSITE" id="PS50011">
    <property type="entry name" value="PROTEIN_KINASE_DOM"/>
    <property type="match status" value="1"/>
</dbReference>
<dbReference type="GO" id="GO:0004674">
    <property type="term" value="F:protein serine/threonine kinase activity"/>
    <property type="evidence" value="ECO:0007669"/>
    <property type="project" value="TreeGrafter"/>
</dbReference>
<keyword evidence="1" id="KW-0547">Nucleotide-binding</keyword>
<evidence type="ECO:0000256" key="2">
    <source>
        <dbReference type="ARBA" id="ARBA00022840"/>
    </source>
</evidence>
<feature type="region of interest" description="Disordered" evidence="3">
    <location>
        <begin position="313"/>
        <end position="333"/>
    </location>
</feature>
<dbReference type="InterPro" id="IPR011989">
    <property type="entry name" value="ARM-like"/>
</dbReference>
<evidence type="ECO:0000259" key="4">
    <source>
        <dbReference type="PROSITE" id="PS50011"/>
    </source>
</evidence>
<feature type="compositionally biased region" description="Acidic residues" evidence="3">
    <location>
        <begin position="394"/>
        <end position="405"/>
    </location>
</feature>
<dbReference type="GO" id="GO:0005737">
    <property type="term" value="C:cytoplasm"/>
    <property type="evidence" value="ECO:0007669"/>
    <property type="project" value="TreeGrafter"/>
</dbReference>
<comment type="caution">
    <text evidence="5">The sequence shown here is derived from an EMBL/GenBank/DDBJ whole genome shotgun (WGS) entry which is preliminary data.</text>
</comment>